<dbReference type="NCBIfam" id="TIGR00518">
    <property type="entry name" value="alaDH"/>
    <property type="match status" value="1"/>
</dbReference>
<evidence type="ECO:0000259" key="9">
    <source>
        <dbReference type="SMART" id="SM01002"/>
    </source>
</evidence>
<keyword evidence="4 5" id="KW-0520">NAD</keyword>
<evidence type="ECO:0000313" key="11">
    <source>
        <dbReference type="EMBL" id="AEA34373.1"/>
    </source>
</evidence>
<reference evidence="11 12" key="1">
    <citation type="journal article" date="2011" name="Stand. Genomic Sci.">
        <title>Complete genome sequence of the thermophilic sulfur-reducer Hippea maritima type strain (MH(2)).</title>
        <authorList>
            <person name="Huntemann M."/>
            <person name="Lu M."/>
            <person name="Nolan M."/>
            <person name="Lapidus A."/>
            <person name="Lucas S."/>
            <person name="Hammon N."/>
            <person name="Deshpande S."/>
            <person name="Cheng J.F."/>
            <person name="Tapia R."/>
            <person name="Han C."/>
            <person name="Goodwin L."/>
            <person name="Pitluck S."/>
            <person name="Liolios K."/>
            <person name="Pagani I."/>
            <person name="Ivanova N."/>
            <person name="Ovchinikova G."/>
            <person name="Pati A."/>
            <person name="Chen A."/>
            <person name="Palaniappan K."/>
            <person name="Land M."/>
            <person name="Hauser L."/>
            <person name="Jeffries C.D."/>
            <person name="Detter J.C."/>
            <person name="Brambilla E.M."/>
            <person name="Rohde M."/>
            <person name="Spring S."/>
            <person name="Goker M."/>
            <person name="Woyke T."/>
            <person name="Bristow J."/>
            <person name="Eisen J.A."/>
            <person name="Markowitz V."/>
            <person name="Hugenholtz P."/>
            <person name="Kyrpides N.C."/>
            <person name="Klenk H.P."/>
            <person name="Mavromatis K."/>
        </authorList>
    </citation>
    <scope>NUCLEOTIDE SEQUENCE [LARGE SCALE GENOMIC DNA]</scope>
    <source>
        <strain evidence="12">ATCC 700847 / DSM 10411 / MH2</strain>
    </source>
</reference>
<evidence type="ECO:0000256" key="8">
    <source>
        <dbReference type="PIRSR" id="PIRSR000183-3"/>
    </source>
</evidence>
<feature type="binding site" evidence="8">
    <location>
        <position position="202"/>
    </location>
    <ligand>
        <name>NAD(+)</name>
        <dbReference type="ChEBI" id="CHEBI:57540"/>
    </ligand>
</feature>
<accession>F2LY50</accession>
<keyword evidence="3 5" id="KW-0560">Oxidoreductase</keyword>
<dbReference type="SMART" id="SM01002">
    <property type="entry name" value="AlaDh_PNT_C"/>
    <property type="match status" value="1"/>
</dbReference>
<feature type="binding site" evidence="7">
    <location>
        <position position="15"/>
    </location>
    <ligand>
        <name>substrate</name>
    </ligand>
</feature>
<dbReference type="EC" id="1.4.1.1" evidence="2 5"/>
<dbReference type="eggNOG" id="COG0686">
    <property type="taxonomic scope" value="Bacteria"/>
</dbReference>
<proteinExistence type="inferred from homology"/>
<dbReference type="PANTHER" id="PTHR42795">
    <property type="entry name" value="ALANINE DEHYDROGENASE"/>
    <property type="match status" value="1"/>
</dbReference>
<evidence type="ECO:0000256" key="5">
    <source>
        <dbReference type="PIRNR" id="PIRNR000183"/>
    </source>
</evidence>
<dbReference type="RefSeq" id="WP_013682403.1">
    <property type="nucleotide sequence ID" value="NC_015318.1"/>
</dbReference>
<dbReference type="Gene3D" id="3.40.50.720">
    <property type="entry name" value="NAD(P)-binding Rossmann-like Domain"/>
    <property type="match status" value="2"/>
</dbReference>
<dbReference type="HOGENOM" id="CLU_003376_3_0_7"/>
<keyword evidence="8" id="KW-0547">Nucleotide-binding</keyword>
<feature type="binding site" evidence="8">
    <location>
        <position position="133"/>
    </location>
    <ligand>
        <name>NAD(+)</name>
        <dbReference type="ChEBI" id="CHEBI:57540"/>
    </ligand>
</feature>
<dbReference type="InterPro" id="IPR007698">
    <property type="entry name" value="AlaDH/PNT_NAD(H)-bd"/>
</dbReference>
<dbReference type="InterPro" id="IPR036291">
    <property type="entry name" value="NAD(P)-bd_dom_sf"/>
</dbReference>
<dbReference type="OrthoDB" id="9804592at2"/>
<evidence type="ECO:0000256" key="2">
    <source>
        <dbReference type="ARBA" id="ARBA00012897"/>
    </source>
</evidence>
<sequence>MIIGVPKEIKPNENRVGLTPSAVAEFVHHGHEVLVQKRAGEGSGISDKEFVRAGAKIVDTARDIFDNSQMVVKVKEPQPQEIDMLKEGQIIYTYLHLAPDRPQTLGLMEKKVVAIAYETIEVDGKLPLLEPMSEVAGKMASIMAAYYLAKPYGGRGVLAGGVTGVHSAKFVILGGGTAGLNAAKVAAGMGASVYVLDINTERLRYLEDVLPKNCRMIMSSRMNIEEEIKDADAVIGTVLIPGAKTPKLIRRDMLKTMKKGSVIVDVSIDQGGCVETSKPTTHQDPVFEVDGVLHYCVANMPGAYARTSTFALVNATLPFGLLIADLGWIEAAKRYRSIAKGLNVVYGKITCKPVAEAHGLEHAPVETVLQ</sequence>
<feature type="domain" description="Alanine dehydrogenase/pyridine nucleotide transhydrogenase N-terminal" evidence="10">
    <location>
        <begin position="4"/>
        <end position="136"/>
    </location>
</feature>
<dbReference type="PIRSF" id="PIRSF000183">
    <property type="entry name" value="Alanine_dh"/>
    <property type="match status" value="1"/>
</dbReference>
<evidence type="ECO:0000256" key="4">
    <source>
        <dbReference type="ARBA" id="ARBA00023027"/>
    </source>
</evidence>
<dbReference type="Pfam" id="PF05222">
    <property type="entry name" value="AlaDh_PNT_N"/>
    <property type="match status" value="1"/>
</dbReference>
<dbReference type="STRING" id="760142.Hipma_1417"/>
<evidence type="ECO:0000256" key="7">
    <source>
        <dbReference type="PIRSR" id="PIRSR000183-2"/>
    </source>
</evidence>
<dbReference type="GO" id="GO:0000286">
    <property type="term" value="F:alanine dehydrogenase activity"/>
    <property type="evidence" value="ECO:0007669"/>
    <property type="project" value="UniProtKB-UniRule"/>
</dbReference>
<name>F2LY50_HIPMA</name>
<feature type="active site" description="Proton donor/acceptor" evidence="6">
    <location>
        <position position="96"/>
    </location>
</feature>
<dbReference type="GO" id="GO:0000166">
    <property type="term" value="F:nucleotide binding"/>
    <property type="evidence" value="ECO:0007669"/>
    <property type="project" value="UniProtKB-KW"/>
</dbReference>
<feature type="binding site" evidence="8">
    <location>
        <position position="197"/>
    </location>
    <ligand>
        <name>NAD(+)</name>
        <dbReference type="ChEBI" id="CHEBI:57540"/>
    </ligand>
</feature>
<dbReference type="AlphaFoldDB" id="F2LY50"/>
<keyword evidence="12" id="KW-1185">Reference proteome</keyword>
<dbReference type="SUPFAM" id="SSF51735">
    <property type="entry name" value="NAD(P)-binding Rossmann-fold domains"/>
    <property type="match status" value="1"/>
</dbReference>
<dbReference type="SUPFAM" id="SSF52283">
    <property type="entry name" value="Formate/glycerate dehydrogenase catalytic domain-like"/>
    <property type="match status" value="1"/>
</dbReference>
<evidence type="ECO:0000256" key="1">
    <source>
        <dbReference type="ARBA" id="ARBA00005689"/>
    </source>
</evidence>
<feature type="binding site" evidence="8">
    <location>
        <begin position="238"/>
        <end position="239"/>
    </location>
    <ligand>
        <name>NAD(+)</name>
        <dbReference type="ChEBI" id="CHEBI:57540"/>
    </ligand>
</feature>
<dbReference type="InterPro" id="IPR008141">
    <property type="entry name" value="Ala_DH"/>
</dbReference>
<feature type="active site" description="Proton donor/acceptor" evidence="6">
    <location>
        <position position="269"/>
    </location>
</feature>
<dbReference type="InterPro" id="IPR007886">
    <property type="entry name" value="AlaDH/PNT_N"/>
</dbReference>
<protein>
    <recommendedName>
        <fullName evidence="2 5">Alanine dehydrogenase</fullName>
        <ecNumber evidence="2 5">1.4.1.1</ecNumber>
    </recommendedName>
</protein>
<feature type="binding site" evidence="8">
    <location>
        <position position="219"/>
    </location>
    <ligand>
        <name>NAD(+)</name>
        <dbReference type="ChEBI" id="CHEBI:57540"/>
    </ligand>
</feature>
<dbReference type="Pfam" id="PF01262">
    <property type="entry name" value="AlaDh_PNT_C"/>
    <property type="match status" value="1"/>
</dbReference>
<feature type="domain" description="Alanine dehydrogenase/pyridine nucleotide transhydrogenase NAD(H)-binding" evidence="9">
    <location>
        <begin position="148"/>
        <end position="296"/>
    </location>
</feature>
<dbReference type="PANTHER" id="PTHR42795:SF1">
    <property type="entry name" value="ALANINE DEHYDROGENASE"/>
    <property type="match status" value="1"/>
</dbReference>
<feature type="binding site" evidence="7">
    <location>
        <position position="75"/>
    </location>
    <ligand>
        <name>substrate</name>
    </ligand>
</feature>
<organism evidence="11 12">
    <name type="scientific">Hippea maritima (strain ATCC 700847 / DSM 10411 / MH2)</name>
    <dbReference type="NCBI Taxonomy" id="760142"/>
    <lineage>
        <taxon>Bacteria</taxon>
        <taxon>Pseudomonadati</taxon>
        <taxon>Campylobacterota</taxon>
        <taxon>Desulfurellia</taxon>
        <taxon>Desulfurellales</taxon>
        <taxon>Hippeaceae</taxon>
        <taxon>Hippea</taxon>
    </lineage>
</organism>
<feature type="binding site" evidence="8">
    <location>
        <begin position="177"/>
        <end position="178"/>
    </location>
    <ligand>
        <name>NAD(+)</name>
        <dbReference type="ChEBI" id="CHEBI:57540"/>
    </ligand>
</feature>
<dbReference type="KEGG" id="hmr:Hipma_1417"/>
<dbReference type="GO" id="GO:0042853">
    <property type="term" value="P:L-alanine catabolic process"/>
    <property type="evidence" value="ECO:0007669"/>
    <property type="project" value="InterPro"/>
</dbReference>
<dbReference type="FunCoup" id="F2LY50">
    <property type="interactions" value="234"/>
</dbReference>
<feature type="binding site" evidence="8">
    <location>
        <begin position="266"/>
        <end position="269"/>
    </location>
    <ligand>
        <name>NAD(+)</name>
        <dbReference type="ChEBI" id="CHEBI:57540"/>
    </ligand>
</feature>
<dbReference type="GO" id="GO:0005886">
    <property type="term" value="C:plasma membrane"/>
    <property type="evidence" value="ECO:0007669"/>
    <property type="project" value="TreeGrafter"/>
</dbReference>
<dbReference type="SMART" id="SM01003">
    <property type="entry name" value="AlaDh_PNT_N"/>
    <property type="match status" value="1"/>
</dbReference>
<dbReference type="Proteomes" id="UP000008139">
    <property type="component" value="Chromosome"/>
</dbReference>
<dbReference type="InterPro" id="IPR008143">
    <property type="entry name" value="Ala_DH/PNT_CS2"/>
</dbReference>
<dbReference type="FunFam" id="3.40.50.720:FF:000049">
    <property type="entry name" value="Alanine dehydrogenase"/>
    <property type="match status" value="1"/>
</dbReference>
<gene>
    <name evidence="11" type="ordered locus">Hipma_1417</name>
</gene>
<dbReference type="EMBL" id="CP002606">
    <property type="protein sequence ID" value="AEA34373.1"/>
    <property type="molecule type" value="Genomic_DNA"/>
</dbReference>
<evidence type="ECO:0000256" key="3">
    <source>
        <dbReference type="ARBA" id="ARBA00023002"/>
    </source>
</evidence>
<evidence type="ECO:0000259" key="10">
    <source>
        <dbReference type="SMART" id="SM01003"/>
    </source>
</evidence>
<dbReference type="PROSITE" id="PS00837">
    <property type="entry name" value="ALADH_PNT_2"/>
    <property type="match status" value="1"/>
</dbReference>
<reference evidence="12" key="2">
    <citation type="submission" date="2011-03" db="EMBL/GenBank/DDBJ databases">
        <title>The complete genome of Hippea maritima DSM 10411.</title>
        <authorList>
            <consortium name="US DOE Joint Genome Institute (JGI-PGF)"/>
            <person name="Lucas S."/>
            <person name="Copeland A."/>
            <person name="Lapidus A."/>
            <person name="Bruce D."/>
            <person name="Goodwin L."/>
            <person name="Pitluck S."/>
            <person name="Peters L."/>
            <person name="Kyrpides N."/>
            <person name="Mavromatis K."/>
            <person name="Pagani I."/>
            <person name="Ivanova N."/>
            <person name="Mikhailova N."/>
            <person name="Lu M."/>
            <person name="Detter J.C."/>
            <person name="Tapia R."/>
            <person name="Han C."/>
            <person name="Land M."/>
            <person name="Hauser L."/>
            <person name="Markowitz V."/>
            <person name="Cheng J.-F."/>
            <person name="Hugenholtz P."/>
            <person name="Woyke T."/>
            <person name="Wu D."/>
            <person name="Spring S."/>
            <person name="Schroeder M."/>
            <person name="Brambilla E."/>
            <person name="Klenk H.-P."/>
            <person name="Eisen J.A."/>
        </authorList>
    </citation>
    <scope>NUCLEOTIDE SEQUENCE [LARGE SCALE GENOMIC DNA]</scope>
    <source>
        <strain evidence="12">ATCC 700847 / DSM 10411 / MH2</strain>
    </source>
</reference>
<dbReference type="InParanoid" id="F2LY50"/>
<dbReference type="CDD" id="cd05305">
    <property type="entry name" value="L-AlaDH"/>
    <property type="match status" value="1"/>
</dbReference>
<evidence type="ECO:0000313" key="12">
    <source>
        <dbReference type="Proteomes" id="UP000008139"/>
    </source>
</evidence>
<feature type="binding site" evidence="8">
    <location>
        <begin position="297"/>
        <end position="300"/>
    </location>
    <ligand>
        <name>NAD(+)</name>
        <dbReference type="ChEBI" id="CHEBI:57540"/>
    </ligand>
</feature>
<evidence type="ECO:0000256" key="6">
    <source>
        <dbReference type="PIRSR" id="PIRSR000183-1"/>
    </source>
</evidence>
<comment type="similarity">
    <text evidence="1 5">Belongs to the AlaDH/PNT family.</text>
</comment>
<comment type="catalytic activity">
    <reaction evidence="5">
        <text>L-alanine + NAD(+) + H2O = pyruvate + NH4(+) + NADH + H(+)</text>
        <dbReference type="Rhea" id="RHEA:18405"/>
        <dbReference type="ChEBI" id="CHEBI:15361"/>
        <dbReference type="ChEBI" id="CHEBI:15377"/>
        <dbReference type="ChEBI" id="CHEBI:15378"/>
        <dbReference type="ChEBI" id="CHEBI:28938"/>
        <dbReference type="ChEBI" id="CHEBI:57540"/>
        <dbReference type="ChEBI" id="CHEBI:57945"/>
        <dbReference type="ChEBI" id="CHEBI:57972"/>
        <dbReference type="EC" id="1.4.1.1"/>
    </reaction>
</comment>